<dbReference type="Pfam" id="PF06134">
    <property type="entry name" value="RhaA"/>
    <property type="match status" value="1"/>
</dbReference>
<keyword evidence="5 6" id="KW-0684">Rhamnose metabolism</keyword>
<proteinExistence type="inferred from homology"/>
<dbReference type="EMBL" id="LT634362">
    <property type="protein sequence ID" value="SFZ88726.1"/>
    <property type="molecule type" value="Genomic_DNA"/>
</dbReference>
<dbReference type="InterPro" id="IPR050337">
    <property type="entry name" value="L-rhamnose_isomerase"/>
</dbReference>
<dbReference type="EC" id="5.3.1.14" evidence="6 7"/>
<evidence type="ECO:0000313" key="8">
    <source>
        <dbReference type="EMBL" id="SFZ88726.1"/>
    </source>
</evidence>
<accession>A0A1K2I8T4</accession>
<evidence type="ECO:0000256" key="5">
    <source>
        <dbReference type="ARBA" id="ARBA00023308"/>
    </source>
</evidence>
<keyword evidence="2 6" id="KW-0479">Metal-binding</keyword>
<feature type="binding site" evidence="6">
    <location>
        <position position="264"/>
    </location>
    <ligand>
        <name>Mn(2+)</name>
        <dbReference type="ChEBI" id="CHEBI:29035"/>
    </ligand>
</feature>
<dbReference type="GO" id="GO:0005737">
    <property type="term" value="C:cytoplasm"/>
    <property type="evidence" value="ECO:0007669"/>
    <property type="project" value="UniProtKB-SubCell"/>
</dbReference>
<protein>
    <recommendedName>
        <fullName evidence="6 7">L-rhamnose isomerase</fullName>
        <ecNumber evidence="6 7">5.3.1.14</ecNumber>
    </recommendedName>
</protein>
<comment type="cofactor">
    <cofactor evidence="6">
        <name>Mn(2+)</name>
        <dbReference type="ChEBI" id="CHEBI:29035"/>
    </cofactor>
    <text evidence="6">Binds 1 Mn(2+) ion per subunit.</text>
</comment>
<feature type="binding site" evidence="6">
    <location>
        <position position="296"/>
    </location>
    <ligand>
        <name>Mn(2+)</name>
        <dbReference type="ChEBI" id="CHEBI:29035"/>
    </ligand>
</feature>
<dbReference type="GO" id="GO:0008740">
    <property type="term" value="F:L-rhamnose isomerase activity"/>
    <property type="evidence" value="ECO:0007669"/>
    <property type="project" value="UniProtKB-UniRule"/>
</dbReference>
<dbReference type="GO" id="GO:0019301">
    <property type="term" value="P:rhamnose catabolic process"/>
    <property type="evidence" value="ECO:0007669"/>
    <property type="project" value="UniProtKB-UniRule"/>
</dbReference>
<dbReference type="InterPro" id="IPR009308">
    <property type="entry name" value="Rhamnose_isomerase"/>
</dbReference>
<comment type="similarity">
    <text evidence="6">Belongs to the rhamnose isomerase family.</text>
</comment>
<comment type="subcellular location">
    <subcellularLocation>
        <location evidence="6">Cytoplasm</location>
    </subcellularLocation>
</comment>
<dbReference type="GO" id="GO:0019324">
    <property type="term" value="P:L-lyxose metabolic process"/>
    <property type="evidence" value="ECO:0007669"/>
    <property type="project" value="TreeGrafter"/>
</dbReference>
<keyword evidence="3 6" id="KW-0464">Manganese</keyword>
<evidence type="ECO:0000256" key="7">
    <source>
        <dbReference type="NCBIfam" id="TIGR01748"/>
    </source>
</evidence>
<keyword evidence="1 6" id="KW-0963">Cytoplasm</keyword>
<dbReference type="HAMAP" id="MF_00541">
    <property type="entry name" value="RhaA"/>
    <property type="match status" value="1"/>
</dbReference>
<gene>
    <name evidence="6" type="primary">rhaA</name>
    <name evidence="8" type="ORF">LREN565_1839</name>
</gene>
<evidence type="ECO:0000256" key="2">
    <source>
        <dbReference type="ARBA" id="ARBA00022723"/>
    </source>
</evidence>
<dbReference type="PANTHER" id="PTHR30268">
    <property type="entry name" value="L-RHAMNOSE ISOMERASE"/>
    <property type="match status" value="1"/>
</dbReference>
<evidence type="ECO:0000256" key="6">
    <source>
        <dbReference type="HAMAP-Rule" id="MF_00541"/>
    </source>
</evidence>
<comment type="function">
    <text evidence="6">Catalyzes the interconversion of L-rhamnose and L-rhamnulose.</text>
</comment>
<comment type="catalytic activity">
    <reaction evidence="6">
        <text>L-rhamnopyranose = L-rhamnulose</text>
        <dbReference type="Rhea" id="RHEA:23160"/>
        <dbReference type="ChEBI" id="CHEBI:17897"/>
        <dbReference type="ChEBI" id="CHEBI:62346"/>
        <dbReference type="EC" id="5.3.1.14"/>
    </reaction>
</comment>
<dbReference type="SUPFAM" id="SSF51658">
    <property type="entry name" value="Xylose isomerase-like"/>
    <property type="match status" value="1"/>
</dbReference>
<name>A0A1K2I8T4_9LACO</name>
<dbReference type="AlphaFoldDB" id="A0A1K2I8T4"/>
<reference evidence="8" key="1">
    <citation type="submission" date="2016-11" db="EMBL/GenBank/DDBJ databases">
        <authorList>
            <person name="Jaros S."/>
            <person name="Januszkiewicz K."/>
            <person name="Wedrychowicz H."/>
        </authorList>
    </citation>
    <scope>NUCLEOTIDE SEQUENCE</scope>
    <source>
        <strain evidence="8">ACA-DC 565</strain>
    </source>
</reference>
<organism evidence="8">
    <name type="scientific">Loigolactobacillus rennini</name>
    <dbReference type="NCBI Taxonomy" id="238013"/>
    <lineage>
        <taxon>Bacteria</taxon>
        <taxon>Bacillati</taxon>
        <taxon>Bacillota</taxon>
        <taxon>Bacilli</taxon>
        <taxon>Lactobacillales</taxon>
        <taxon>Lactobacillaceae</taxon>
        <taxon>Loigolactobacillus</taxon>
    </lineage>
</organism>
<dbReference type="GO" id="GO:0030145">
    <property type="term" value="F:manganese ion binding"/>
    <property type="evidence" value="ECO:0007669"/>
    <property type="project" value="UniProtKB-UniRule"/>
</dbReference>
<evidence type="ECO:0000256" key="1">
    <source>
        <dbReference type="ARBA" id="ARBA00022490"/>
    </source>
</evidence>
<dbReference type="Gene3D" id="3.20.20.150">
    <property type="entry name" value="Divalent-metal-dependent TIM barrel enzymes"/>
    <property type="match status" value="1"/>
</dbReference>
<evidence type="ECO:0000256" key="3">
    <source>
        <dbReference type="ARBA" id="ARBA00023211"/>
    </source>
</evidence>
<feature type="binding site" evidence="6">
    <location>
        <position position="298"/>
    </location>
    <ligand>
        <name>Mn(2+)</name>
        <dbReference type="ChEBI" id="CHEBI:29035"/>
    </ligand>
</feature>
<dbReference type="UniPathway" id="UPA00541">
    <property type="reaction ID" value="UER00601"/>
</dbReference>
<dbReference type="PANTHER" id="PTHR30268:SF0">
    <property type="entry name" value="L-RHAMNOSE ISOMERASE"/>
    <property type="match status" value="1"/>
</dbReference>
<keyword evidence="4 6" id="KW-0413">Isomerase</keyword>
<dbReference type="NCBIfam" id="TIGR01748">
    <property type="entry name" value="rhaA"/>
    <property type="match status" value="1"/>
</dbReference>
<evidence type="ECO:0000256" key="4">
    <source>
        <dbReference type="ARBA" id="ARBA00023235"/>
    </source>
</evidence>
<comment type="pathway">
    <text evidence="6">Carbohydrate degradation; L-rhamnose degradation; glycerone phosphate from L-rhamnose: step 1/3.</text>
</comment>
<dbReference type="InterPro" id="IPR036237">
    <property type="entry name" value="Xyl_isomerase-like_sf"/>
</dbReference>
<sequence>MVQKQSVDEAYKIAKQRYAELGVDTDAVMAALKKVKLSLHCWQGDDIHGFLFPGQELTGGIGVSGNYPGIARTPDELTSDLHEALSLIPGNHKVQLHAIYAVTDKKKDLDELEPEDFKYWVDWAKQEKIGLDMNGTFFSHPKVKENFTLASPEKDIRDFWIEHGKRSRAIANYFGEALGQQSVNNFWIPDGYKDNPIDKATPRLRLIKSLDEIIKKPYPEKNTIEAFEGKLFGTGIESYTVGSHLFYNNYAISRNKLWTIDAGHWHPTEDVSDKFSAFLPFGKGLMLHVSRPVRWDSDHVVIFDDALTRITRSLVRDNELAKTNIGLDFFDATINRVAAWVIGARATQKALLQGMLAPIEDLKQAEAKYDFTQRLVETEELKFYPFTAVWDKFCQDNGVPVGMDWLNQIHQYEKDVQFKRD</sequence>
<dbReference type="NCBIfam" id="NF002203">
    <property type="entry name" value="PRK01076.1"/>
    <property type="match status" value="1"/>
</dbReference>